<sequence>MTPQDTLQTYIEATNTHDFENVRQVLHDDALFWFTSKTCRTHEEIQAYFESTWAVIKDEVYSAVDIRWLHTDESSATCVYVYQYEGFYEGKRISGSGRATNVFAKTDVGWKLIHEHLSKLA</sequence>
<dbReference type="Pfam" id="PF14534">
    <property type="entry name" value="DUF4440"/>
    <property type="match status" value="1"/>
</dbReference>
<evidence type="ECO:0000259" key="1">
    <source>
        <dbReference type="Pfam" id="PF14534"/>
    </source>
</evidence>
<keyword evidence="3" id="KW-1185">Reference proteome</keyword>
<dbReference type="Gene3D" id="3.10.450.50">
    <property type="match status" value="1"/>
</dbReference>
<dbReference type="HOGENOM" id="CLU_134303_0_0_9"/>
<reference evidence="2 3" key="1">
    <citation type="submission" date="2014-08" db="EMBL/GenBank/DDBJ databases">
        <title>Complete genome of a marine bacteria Jeotgalibacillus malaysiensis.</title>
        <authorList>
            <person name="Yaakop A.S."/>
            <person name="Chan K.-G."/>
            <person name="Goh K.M."/>
        </authorList>
    </citation>
    <scope>NUCLEOTIDE SEQUENCE [LARGE SCALE GENOMIC DNA]</scope>
    <source>
        <strain evidence="2 3">D5</strain>
    </source>
</reference>
<dbReference type="OrthoDB" id="9152983at2"/>
<protein>
    <submittedName>
        <fullName evidence="2">Cag pathogenicity island protein Cag4</fullName>
    </submittedName>
</protein>
<accession>A0A0B5AM06</accession>
<dbReference type="BioCyc" id="JESP1508404:G14D9-9607-MONOMER"/>
<proteinExistence type="predicted"/>
<evidence type="ECO:0000313" key="2">
    <source>
        <dbReference type="EMBL" id="AJD89707.1"/>
    </source>
</evidence>
<dbReference type="STRING" id="1508404.JMA_03900"/>
<dbReference type="Proteomes" id="UP000031449">
    <property type="component" value="Chromosome"/>
</dbReference>
<organism evidence="2 3">
    <name type="scientific">Jeotgalibacillus malaysiensis</name>
    <dbReference type="NCBI Taxonomy" id="1508404"/>
    <lineage>
        <taxon>Bacteria</taxon>
        <taxon>Bacillati</taxon>
        <taxon>Bacillota</taxon>
        <taxon>Bacilli</taxon>
        <taxon>Bacillales</taxon>
        <taxon>Caryophanaceae</taxon>
        <taxon>Jeotgalibacillus</taxon>
    </lineage>
</organism>
<dbReference type="AlphaFoldDB" id="A0A0B5AM06"/>
<dbReference type="SUPFAM" id="SSF54427">
    <property type="entry name" value="NTF2-like"/>
    <property type="match status" value="1"/>
</dbReference>
<dbReference type="EMBL" id="CP009416">
    <property type="protein sequence ID" value="AJD89707.1"/>
    <property type="molecule type" value="Genomic_DNA"/>
</dbReference>
<dbReference type="InterPro" id="IPR027843">
    <property type="entry name" value="DUF4440"/>
</dbReference>
<dbReference type="KEGG" id="jeo:JMA_03900"/>
<gene>
    <name evidence="2" type="ORF">JMA_03900</name>
</gene>
<name>A0A0B5AM06_9BACL</name>
<dbReference type="InterPro" id="IPR032710">
    <property type="entry name" value="NTF2-like_dom_sf"/>
</dbReference>
<evidence type="ECO:0000313" key="3">
    <source>
        <dbReference type="Proteomes" id="UP000031449"/>
    </source>
</evidence>
<feature type="domain" description="DUF4440" evidence="1">
    <location>
        <begin position="8"/>
        <end position="112"/>
    </location>
</feature>